<dbReference type="EMBL" id="CP071839">
    <property type="protein sequence ID" value="QTD96349.1"/>
    <property type="molecule type" value="Genomic_DNA"/>
</dbReference>
<dbReference type="Gene3D" id="3.30.200.20">
    <property type="entry name" value="Phosphorylase Kinase, domain 1"/>
    <property type="match status" value="1"/>
</dbReference>
<keyword evidence="3" id="KW-1185">Reference proteome</keyword>
<dbReference type="Proteomes" id="UP000663908">
    <property type="component" value="Chromosome"/>
</dbReference>
<proteinExistence type="predicted"/>
<dbReference type="InterPro" id="IPR002575">
    <property type="entry name" value="Aminoglycoside_PTrfase"/>
</dbReference>
<reference evidence="2 3" key="1">
    <citation type="submission" date="2021-03" db="EMBL/GenBank/DDBJ databases">
        <title>Complete genome sequence of Streptomyces cyanogenus S136, producer of anticancer angucycline landomycin A.</title>
        <authorList>
            <person name="Hrab P."/>
            <person name="Ruckert C."/>
            <person name="Busche T."/>
            <person name="Ostash I."/>
            <person name="Kalinowski J."/>
            <person name="Fedorenko V."/>
            <person name="Yushchuk O."/>
            <person name="Ostash B."/>
        </authorList>
    </citation>
    <scope>NUCLEOTIDE SEQUENCE [LARGE SCALE GENOMIC DNA]</scope>
    <source>
        <strain evidence="2 3">S136</strain>
    </source>
</reference>
<evidence type="ECO:0000259" key="1">
    <source>
        <dbReference type="Pfam" id="PF01636"/>
    </source>
</evidence>
<dbReference type="Gene3D" id="3.90.1200.10">
    <property type="match status" value="1"/>
</dbReference>
<dbReference type="Pfam" id="PF01636">
    <property type="entry name" value="APH"/>
    <property type="match status" value="1"/>
</dbReference>
<evidence type="ECO:0000313" key="3">
    <source>
        <dbReference type="Proteomes" id="UP000663908"/>
    </source>
</evidence>
<accession>A0ABX7TIH3</accession>
<dbReference type="InterPro" id="IPR011009">
    <property type="entry name" value="Kinase-like_dom_sf"/>
</dbReference>
<dbReference type="CDD" id="cd05155">
    <property type="entry name" value="APH_ChoK_like_1"/>
    <property type="match status" value="1"/>
</dbReference>
<dbReference type="SUPFAM" id="SSF56112">
    <property type="entry name" value="Protein kinase-like (PK-like)"/>
    <property type="match status" value="1"/>
</dbReference>
<gene>
    <name evidence="2" type="ORF">S1361_03265</name>
</gene>
<sequence length="309" mass="33037">MSAFHSDTPQHPHPQRMHTDEIAVGAPLVQRLIARRFPQWAALPVRRLASSGTENAMFRLGGDLVVRLPRRPAAAPDVTHEQRWLPRLGPLLPVAVPEPLGTGGPDADFPWPWSVYRWLEGRNPVAGAVAEPELLAGQLGGFVRALRRIDPHDGPAAARGVPLAVRDEPTRAALARLTGRIDTAAVTALWEEALRAPAHAGPPVWAHADLSPGNVLVDGGRLSAVIDFGTAGVGDPAVDLIVAWNLLPATARDAFRAAVGAGDAEWARGRGWALSISLIQLPYYQDTNPALAENSRHVIAEILAEAGTR</sequence>
<protein>
    <submittedName>
        <fullName evidence="2">Phosphotransferase enzyme family protein</fullName>
    </submittedName>
</protein>
<organism evidence="2 3">
    <name type="scientific">Streptomyces cyanogenus</name>
    <dbReference type="NCBI Taxonomy" id="80860"/>
    <lineage>
        <taxon>Bacteria</taxon>
        <taxon>Bacillati</taxon>
        <taxon>Actinomycetota</taxon>
        <taxon>Actinomycetes</taxon>
        <taxon>Kitasatosporales</taxon>
        <taxon>Streptomycetaceae</taxon>
        <taxon>Streptomyces</taxon>
    </lineage>
</organism>
<name>A0ABX7TIH3_STRCY</name>
<dbReference type="PANTHER" id="PTHR21310:SF42">
    <property type="entry name" value="BIFUNCTIONAL AAC_APH"/>
    <property type="match status" value="1"/>
</dbReference>
<dbReference type="PANTHER" id="PTHR21310">
    <property type="entry name" value="AMINOGLYCOSIDE PHOSPHOTRANSFERASE-RELATED-RELATED"/>
    <property type="match status" value="1"/>
</dbReference>
<feature type="domain" description="Aminoglycoside phosphotransferase" evidence="1">
    <location>
        <begin position="48"/>
        <end position="272"/>
    </location>
</feature>
<dbReference type="InterPro" id="IPR051678">
    <property type="entry name" value="AGP_Transferase"/>
</dbReference>
<evidence type="ECO:0000313" key="2">
    <source>
        <dbReference type="EMBL" id="QTD96349.1"/>
    </source>
</evidence>